<dbReference type="GO" id="GO:0000178">
    <property type="term" value="C:exosome (RNase complex)"/>
    <property type="evidence" value="ECO:0007669"/>
    <property type="project" value="UniProtKB-KW"/>
</dbReference>
<dbReference type="InterPro" id="IPR035669">
    <property type="entry name" value="SGNH_plant_lipase-like"/>
</dbReference>
<gene>
    <name evidence="13" type="ORF">Ahy_B06g081403</name>
</gene>
<dbReference type="PANTHER" id="PTHR22835">
    <property type="entry name" value="ZINC FINGER FYVE DOMAIN CONTAINING PROTEIN"/>
    <property type="match status" value="1"/>
</dbReference>
<dbReference type="Gene3D" id="3.30.230.70">
    <property type="entry name" value="GHMP Kinase, N-terminal domain"/>
    <property type="match status" value="1"/>
</dbReference>
<dbReference type="GO" id="GO:0010467">
    <property type="term" value="P:gene expression"/>
    <property type="evidence" value="ECO:0007669"/>
    <property type="project" value="UniProtKB-ARBA"/>
</dbReference>
<evidence type="ECO:0000256" key="1">
    <source>
        <dbReference type="ARBA" id="ARBA00004496"/>
    </source>
</evidence>
<keyword evidence="10" id="KW-0812">Transmembrane</keyword>
<keyword evidence="8" id="KW-0271">Exosome</keyword>
<comment type="similarity">
    <text evidence="4">Belongs to the 'GDSL' lipolytic enzyme family.</text>
</comment>
<dbReference type="Proteomes" id="UP000289738">
    <property type="component" value="Chromosome B06"/>
</dbReference>
<evidence type="ECO:0000256" key="2">
    <source>
        <dbReference type="ARBA" id="ARBA00004604"/>
    </source>
</evidence>
<dbReference type="GO" id="GO:0016788">
    <property type="term" value="F:hydrolase activity, acting on ester bonds"/>
    <property type="evidence" value="ECO:0007669"/>
    <property type="project" value="InterPro"/>
</dbReference>
<dbReference type="CDD" id="cd11370">
    <property type="entry name" value="RNase_PH_RRP41"/>
    <property type="match status" value="1"/>
</dbReference>
<feature type="transmembrane region" description="Helical" evidence="10">
    <location>
        <begin position="83"/>
        <end position="104"/>
    </location>
</feature>
<dbReference type="FunFam" id="3.30.230.70:FF:000004">
    <property type="entry name" value="Exosome complex component Rrp41"/>
    <property type="match status" value="1"/>
</dbReference>
<evidence type="ECO:0000313" key="14">
    <source>
        <dbReference type="Proteomes" id="UP000289738"/>
    </source>
</evidence>
<keyword evidence="9" id="KW-0325">Glycoprotein</keyword>
<dbReference type="InterPro" id="IPR036345">
    <property type="entry name" value="ExoRNase_PH_dom2_sf"/>
</dbReference>
<reference evidence="13 14" key="1">
    <citation type="submission" date="2019-01" db="EMBL/GenBank/DDBJ databases">
        <title>Sequencing of cultivated peanut Arachis hypogaea provides insights into genome evolution and oil improvement.</title>
        <authorList>
            <person name="Chen X."/>
        </authorList>
    </citation>
    <scope>NUCLEOTIDE SEQUENCE [LARGE SCALE GENOMIC DNA]</scope>
    <source>
        <strain evidence="14">cv. Fuhuasheng</strain>
        <tissue evidence="13">Leaves</tissue>
    </source>
</reference>
<dbReference type="AlphaFoldDB" id="A0A444YL17"/>
<comment type="caution">
    <text evidence="13">The sequence shown here is derived from an EMBL/GenBank/DDBJ whole genome shotgun (WGS) entry which is preliminary data.</text>
</comment>
<evidence type="ECO:0000313" key="13">
    <source>
        <dbReference type="EMBL" id="RYR02602.1"/>
    </source>
</evidence>
<feature type="domain" description="Exoribonuclease phosphorolytic" evidence="11">
    <location>
        <begin position="18"/>
        <end position="56"/>
    </location>
</feature>
<dbReference type="Gene3D" id="3.40.50.1110">
    <property type="entry name" value="SGNH hydrolase"/>
    <property type="match status" value="1"/>
</dbReference>
<accession>A0A444YL17</accession>
<keyword evidence="7" id="KW-0378">Hydrolase</keyword>
<evidence type="ECO:0000256" key="9">
    <source>
        <dbReference type="ARBA" id="ARBA00023180"/>
    </source>
</evidence>
<feature type="domain" description="Exoribonuclease phosphorolytic" evidence="12">
    <location>
        <begin position="189"/>
        <end position="254"/>
    </location>
</feature>
<dbReference type="InterPro" id="IPR020568">
    <property type="entry name" value="Ribosomal_Su5_D2-typ_SF"/>
</dbReference>
<protein>
    <submittedName>
        <fullName evidence="13">Uncharacterized protein</fullName>
    </submittedName>
</protein>
<dbReference type="GO" id="GO:0005730">
    <property type="term" value="C:nucleolus"/>
    <property type="evidence" value="ECO:0007669"/>
    <property type="project" value="UniProtKB-SubCell"/>
</dbReference>
<evidence type="ECO:0000259" key="11">
    <source>
        <dbReference type="Pfam" id="PF01138"/>
    </source>
</evidence>
<dbReference type="InterPro" id="IPR015847">
    <property type="entry name" value="ExoRNase_PH_dom2"/>
</dbReference>
<comment type="similarity">
    <text evidence="3">Belongs to the RNase PH family.</text>
</comment>
<proteinExistence type="inferred from homology"/>
<evidence type="ECO:0000256" key="3">
    <source>
        <dbReference type="ARBA" id="ARBA00006678"/>
    </source>
</evidence>
<dbReference type="GO" id="GO:0000956">
    <property type="term" value="P:nuclear-transcribed mRNA catabolic process"/>
    <property type="evidence" value="ECO:0007669"/>
    <property type="project" value="UniProtKB-ARBA"/>
</dbReference>
<dbReference type="GO" id="GO:0071027">
    <property type="term" value="P:nuclear RNA surveillance"/>
    <property type="evidence" value="ECO:0007669"/>
    <property type="project" value="UniProtKB-ARBA"/>
</dbReference>
<keyword evidence="10" id="KW-0472">Membrane</keyword>
<dbReference type="SUPFAM" id="SSF52266">
    <property type="entry name" value="SGNH hydrolase"/>
    <property type="match status" value="1"/>
</dbReference>
<dbReference type="InterPro" id="IPR027408">
    <property type="entry name" value="PNPase/RNase_PH_dom_sf"/>
</dbReference>
<dbReference type="SUPFAM" id="SSF55666">
    <property type="entry name" value="Ribonuclease PH domain 2-like"/>
    <property type="match status" value="1"/>
</dbReference>
<dbReference type="PANTHER" id="PTHR22835:SF476">
    <property type="entry name" value="OS06G0160200 PROTEIN"/>
    <property type="match status" value="1"/>
</dbReference>
<name>A0A444YL17_ARAHY</name>
<dbReference type="SUPFAM" id="SSF54211">
    <property type="entry name" value="Ribosomal protein S5 domain 2-like"/>
    <property type="match status" value="1"/>
</dbReference>
<dbReference type="GO" id="GO:0005737">
    <property type="term" value="C:cytoplasm"/>
    <property type="evidence" value="ECO:0007669"/>
    <property type="project" value="UniProtKB-SubCell"/>
</dbReference>
<evidence type="ECO:0000256" key="6">
    <source>
        <dbReference type="ARBA" id="ARBA00022729"/>
    </source>
</evidence>
<keyword evidence="6" id="KW-0732">Signal</keyword>
<evidence type="ECO:0000256" key="10">
    <source>
        <dbReference type="SAM" id="Phobius"/>
    </source>
</evidence>
<organism evidence="13 14">
    <name type="scientific">Arachis hypogaea</name>
    <name type="common">Peanut</name>
    <dbReference type="NCBI Taxonomy" id="3818"/>
    <lineage>
        <taxon>Eukaryota</taxon>
        <taxon>Viridiplantae</taxon>
        <taxon>Streptophyta</taxon>
        <taxon>Embryophyta</taxon>
        <taxon>Tracheophyta</taxon>
        <taxon>Spermatophyta</taxon>
        <taxon>Magnoliopsida</taxon>
        <taxon>eudicotyledons</taxon>
        <taxon>Gunneridae</taxon>
        <taxon>Pentapetalae</taxon>
        <taxon>rosids</taxon>
        <taxon>fabids</taxon>
        <taxon>Fabales</taxon>
        <taxon>Fabaceae</taxon>
        <taxon>Papilionoideae</taxon>
        <taxon>50 kb inversion clade</taxon>
        <taxon>dalbergioids sensu lato</taxon>
        <taxon>Dalbergieae</taxon>
        <taxon>Pterocarpus clade</taxon>
        <taxon>Arachis</taxon>
    </lineage>
</organism>
<dbReference type="Pfam" id="PF00657">
    <property type="entry name" value="Lipase_GDSL"/>
    <property type="match status" value="1"/>
</dbReference>
<dbReference type="EMBL" id="SDMP01000016">
    <property type="protein sequence ID" value="RYR02602.1"/>
    <property type="molecule type" value="Genomic_DNA"/>
</dbReference>
<dbReference type="CDD" id="cd01837">
    <property type="entry name" value="SGNH_plant_lipase_like"/>
    <property type="match status" value="1"/>
</dbReference>
<evidence type="ECO:0000259" key="12">
    <source>
        <dbReference type="Pfam" id="PF03725"/>
    </source>
</evidence>
<evidence type="ECO:0000256" key="4">
    <source>
        <dbReference type="ARBA" id="ARBA00008668"/>
    </source>
</evidence>
<feature type="domain" description="Exoribonuclease phosphorolytic" evidence="11">
    <location>
        <begin position="105"/>
        <end position="186"/>
    </location>
</feature>
<dbReference type="Pfam" id="PF01138">
    <property type="entry name" value="RNase_PH"/>
    <property type="match status" value="2"/>
</dbReference>
<keyword evidence="10" id="KW-1133">Transmembrane helix</keyword>
<sequence length="655" mass="71575">MEYVSPEGLRLDGRRPMEMRQIRAEIGAVSRADGSAIFEMGNTKVVAAVYGPREVNNLSICISALSDMIAVQNRSQQMSDQALVVYFAGYLIAVSLSICFSSSLQIRCEYSMANFSTGDRKRKPKGDRRSTEISMVIRQTMEACIMTHLMPRSQIDIYVQVLQADGGTRSACINAATLALSDAGIPMCDLVTSCSAGYLNSTPLLDLNYVEDSAGGPDVTVGILPKLDKVTLLQMDSKLPIDIVENVMQLATEGCKAVANYIREILLENTKQLEYRRGLMNKVAPKMSCINLASVMALLLCLVGLSHTKCDFEAIFNFGDSNSDTGGFYAAFPAQSAPFGVTFFKKPAGRASDGRLMIDFLAQALGLPFLSPYLQSIGSNFRHGANYATLASTVLIPNTSLFVSGISPFSLAIQLNQMKQFKTRVLEFHQEEAKLPSPDIFGKSLYTFYIGQNDFTSNLGAIGVGGVKQRLPQVVSEIGATIKELYHDVGGRTFMVLNLAPVGCYPSFLVELEHNSSDIDEFGCMVSLNNAVVDYNKMLKETLRQTRETLSDANVIYVDVHTVLLELFQHPTSHGLKYGTKACCGYGGGKYNFDPKAYCGNSKATACDDPYNYVSWDGIHATEAANKLVTYAILNGSYSDPKFPLQEHCDLQPIG</sequence>
<comment type="subcellular location">
    <subcellularLocation>
        <location evidence="1">Cytoplasm</location>
    </subcellularLocation>
    <subcellularLocation>
        <location evidence="2">Nucleus</location>
        <location evidence="2">Nucleolus</location>
    </subcellularLocation>
</comment>
<dbReference type="STRING" id="3818.A0A444YL17"/>
<keyword evidence="5" id="KW-0963">Cytoplasm</keyword>
<evidence type="ECO:0000256" key="8">
    <source>
        <dbReference type="ARBA" id="ARBA00022835"/>
    </source>
</evidence>
<dbReference type="InterPro" id="IPR036514">
    <property type="entry name" value="SGNH_hydro_sf"/>
</dbReference>
<dbReference type="InterPro" id="IPR001247">
    <property type="entry name" value="ExoRNase_PH_dom1"/>
</dbReference>
<evidence type="ECO:0000256" key="7">
    <source>
        <dbReference type="ARBA" id="ARBA00022801"/>
    </source>
</evidence>
<evidence type="ECO:0000256" key="5">
    <source>
        <dbReference type="ARBA" id="ARBA00022490"/>
    </source>
</evidence>
<dbReference type="Pfam" id="PF03725">
    <property type="entry name" value="RNase_PH_C"/>
    <property type="match status" value="1"/>
</dbReference>
<dbReference type="InterPro" id="IPR001087">
    <property type="entry name" value="GDSL"/>
</dbReference>
<keyword evidence="14" id="KW-1185">Reference proteome</keyword>